<dbReference type="Gene3D" id="3.30.1180.10">
    <property type="match status" value="1"/>
</dbReference>
<reference evidence="2 3" key="1">
    <citation type="journal article" date="2004" name="Genome Res.">
        <title>The genome sequence of Mycoplasma mycoides subsp. mycoides SC type strain PG1T, the causative agent of contagious bovine pleuropneumonia (CBPP).</title>
        <authorList>
            <person name="Westberg J."/>
            <person name="Persson A."/>
            <person name="Holmberg A."/>
            <person name="Goesmann A."/>
            <person name="Lundeberg J."/>
            <person name="Johansson K.-E."/>
            <person name="Pettersson B."/>
            <person name="Uhlen M."/>
        </authorList>
    </citation>
    <scope>NUCLEOTIDE SEQUENCE [LARGE SCALE GENOMIC DNA]</scope>
    <source>
        <strain evidence="2 3">PG1</strain>
    </source>
</reference>
<dbReference type="eggNOG" id="COG1307">
    <property type="taxonomic scope" value="Bacteria"/>
</dbReference>
<organism evidence="2 3">
    <name type="scientific">Mycoplasma mycoides subsp. mycoides SC (strain CCUG 32753 / NCTC 10114 / PG1)</name>
    <dbReference type="NCBI Taxonomy" id="272632"/>
    <lineage>
        <taxon>Bacteria</taxon>
        <taxon>Bacillati</taxon>
        <taxon>Mycoplasmatota</taxon>
        <taxon>Mollicutes</taxon>
        <taxon>Mycoplasmataceae</taxon>
        <taxon>Mycoplasma</taxon>
    </lineage>
</organism>
<name>Q6MSS9_MYCMS</name>
<dbReference type="Pfam" id="PF02645">
    <property type="entry name" value="DegV"/>
    <property type="match status" value="1"/>
</dbReference>
<dbReference type="SUPFAM" id="SSF82549">
    <property type="entry name" value="DAK1/DegV-like"/>
    <property type="match status" value="1"/>
</dbReference>
<dbReference type="AlphaFoldDB" id="Q6MSS9"/>
<evidence type="ECO:0000256" key="1">
    <source>
        <dbReference type="ARBA" id="ARBA00023121"/>
    </source>
</evidence>
<dbReference type="PANTHER" id="PTHR33434:SF2">
    <property type="entry name" value="FATTY ACID-BINDING PROTEIN TM_1468"/>
    <property type="match status" value="1"/>
</dbReference>
<protein>
    <recommendedName>
        <fullName evidence="4">DegV family protein</fullName>
    </recommendedName>
</protein>
<dbReference type="InterPro" id="IPR043168">
    <property type="entry name" value="DegV_C"/>
</dbReference>
<gene>
    <name evidence="2" type="ordered locus">MSC_0690</name>
</gene>
<dbReference type="STRING" id="272632.MSC_0690"/>
<keyword evidence="3" id="KW-1185">Reference proteome</keyword>
<dbReference type="PROSITE" id="PS51482">
    <property type="entry name" value="DEGV"/>
    <property type="match status" value="1"/>
</dbReference>
<dbReference type="NCBIfam" id="TIGR00762">
    <property type="entry name" value="DegV"/>
    <property type="match status" value="1"/>
</dbReference>
<proteinExistence type="predicted"/>
<dbReference type="PATRIC" id="fig|272632.4.peg.742"/>
<sequence length="292" mass="32776">MVERNRGGKMKFGILVDSAAVYDPAEFKNTIIDVIPLHIVFPNNDEYLDIKNIVEQEKILEKVSMGENIKTSQASSGELEKKYDELLEQYEHIIHIPITNNLSSMLQTATLVSQDEKYKDKITVYQNNDLAAQGIALTALSLAKAIKSNKIKTAQQAIDFIDNFKEKVLIAIIPGDLKKLSNGGRAKGVITTVLNLLKTKLLIIWAKEPKKEAIGRTYNSLIEKLIKNLSNKFKKNKYKLYFLSTPLTSSKTVEIVKQILSDEKINFVHGNVPNIYTIHAGVETIGFVAIEE</sequence>
<dbReference type="Proteomes" id="UP000001016">
    <property type="component" value="Chromosome"/>
</dbReference>
<keyword evidence="1" id="KW-0446">Lipid-binding</keyword>
<dbReference type="InterPro" id="IPR003797">
    <property type="entry name" value="DegV"/>
</dbReference>
<dbReference type="PANTHER" id="PTHR33434">
    <property type="entry name" value="DEGV DOMAIN-CONTAINING PROTEIN DR_1986-RELATED"/>
    <property type="match status" value="1"/>
</dbReference>
<dbReference type="KEGG" id="mmy:MSC_0690"/>
<evidence type="ECO:0000313" key="3">
    <source>
        <dbReference type="Proteomes" id="UP000001016"/>
    </source>
</evidence>
<dbReference type="EMBL" id="BX293980">
    <property type="protein sequence ID" value="CAE77309.1"/>
    <property type="molecule type" value="Genomic_DNA"/>
</dbReference>
<dbReference type="HOGENOM" id="CLU_048251_3_0_14"/>
<dbReference type="GO" id="GO:0008289">
    <property type="term" value="F:lipid binding"/>
    <property type="evidence" value="ECO:0007669"/>
    <property type="project" value="UniProtKB-KW"/>
</dbReference>
<dbReference type="InterPro" id="IPR050270">
    <property type="entry name" value="DegV_domain_contain"/>
</dbReference>
<accession>Q6MSS9</accession>
<evidence type="ECO:0008006" key="4">
    <source>
        <dbReference type="Google" id="ProtNLM"/>
    </source>
</evidence>
<evidence type="ECO:0000313" key="2">
    <source>
        <dbReference type="EMBL" id="CAE77309.1"/>
    </source>
</evidence>
<dbReference type="Gene3D" id="3.40.50.10170">
    <property type="match status" value="1"/>
</dbReference>